<keyword evidence="2" id="KW-0805">Transcription regulation</keyword>
<dbReference type="GO" id="GO:0003700">
    <property type="term" value="F:DNA-binding transcription factor activity"/>
    <property type="evidence" value="ECO:0007669"/>
    <property type="project" value="InterPro"/>
</dbReference>
<evidence type="ECO:0000256" key="1">
    <source>
        <dbReference type="ARBA" id="ARBA00009437"/>
    </source>
</evidence>
<dbReference type="InterPro" id="IPR000847">
    <property type="entry name" value="LysR_HTH_N"/>
</dbReference>
<dbReference type="RefSeq" id="WP_085797572.1">
    <property type="nucleotide sequence ID" value="NZ_FWFO01000004.1"/>
</dbReference>
<comment type="similarity">
    <text evidence="1">Belongs to the LysR transcriptional regulatory family.</text>
</comment>
<evidence type="ECO:0000313" key="7">
    <source>
        <dbReference type="Proteomes" id="UP000193077"/>
    </source>
</evidence>
<dbReference type="InterPro" id="IPR058163">
    <property type="entry name" value="LysR-type_TF_proteobact-type"/>
</dbReference>
<dbReference type="CDD" id="cd08432">
    <property type="entry name" value="PBP2_GcdR_TrpI_HvrB_AmpR_like"/>
    <property type="match status" value="1"/>
</dbReference>
<dbReference type="Pfam" id="PF00126">
    <property type="entry name" value="HTH_1"/>
    <property type="match status" value="1"/>
</dbReference>
<keyword evidence="4" id="KW-0804">Transcription</keyword>
<dbReference type="Pfam" id="PF03466">
    <property type="entry name" value="LysR_substrate"/>
    <property type="match status" value="1"/>
</dbReference>
<dbReference type="PANTHER" id="PTHR30537:SF26">
    <property type="entry name" value="GLYCINE CLEAVAGE SYSTEM TRANSCRIPTIONAL ACTIVATOR"/>
    <property type="match status" value="1"/>
</dbReference>
<organism evidence="6 7">
    <name type="scientific">Falsiruegeria litorea R37</name>
    <dbReference type="NCBI Taxonomy" id="1200284"/>
    <lineage>
        <taxon>Bacteria</taxon>
        <taxon>Pseudomonadati</taxon>
        <taxon>Pseudomonadota</taxon>
        <taxon>Alphaproteobacteria</taxon>
        <taxon>Rhodobacterales</taxon>
        <taxon>Roseobacteraceae</taxon>
        <taxon>Falsiruegeria</taxon>
    </lineage>
</organism>
<dbReference type="SUPFAM" id="SSF46785">
    <property type="entry name" value="Winged helix' DNA-binding domain"/>
    <property type="match status" value="1"/>
</dbReference>
<dbReference type="EMBL" id="FWFO01000004">
    <property type="protein sequence ID" value="SLN68133.1"/>
    <property type="molecule type" value="Genomic_DNA"/>
</dbReference>
<dbReference type="InterPro" id="IPR036390">
    <property type="entry name" value="WH_DNA-bd_sf"/>
</dbReference>
<keyword evidence="3" id="KW-0238">DNA-binding</keyword>
<gene>
    <name evidence="6" type="primary">gcvA_19</name>
    <name evidence="6" type="ORF">TRL7639_03951</name>
</gene>
<dbReference type="OrthoDB" id="9813056at2"/>
<dbReference type="InterPro" id="IPR036388">
    <property type="entry name" value="WH-like_DNA-bd_sf"/>
</dbReference>
<accession>A0A1Y5TNA1</accession>
<dbReference type="PROSITE" id="PS50931">
    <property type="entry name" value="HTH_LYSR"/>
    <property type="match status" value="1"/>
</dbReference>
<dbReference type="SUPFAM" id="SSF53850">
    <property type="entry name" value="Periplasmic binding protein-like II"/>
    <property type="match status" value="1"/>
</dbReference>
<protein>
    <submittedName>
        <fullName evidence="6">Glycine cleavage system transcriptional activator</fullName>
    </submittedName>
</protein>
<name>A0A1Y5TNA1_9RHOB</name>
<dbReference type="AlphaFoldDB" id="A0A1Y5TNA1"/>
<evidence type="ECO:0000313" key="6">
    <source>
        <dbReference type="EMBL" id="SLN68133.1"/>
    </source>
</evidence>
<dbReference type="InterPro" id="IPR005119">
    <property type="entry name" value="LysR_subst-bd"/>
</dbReference>
<dbReference type="Gene3D" id="1.10.10.10">
    <property type="entry name" value="Winged helix-like DNA-binding domain superfamily/Winged helix DNA-binding domain"/>
    <property type="match status" value="1"/>
</dbReference>
<evidence type="ECO:0000256" key="2">
    <source>
        <dbReference type="ARBA" id="ARBA00023015"/>
    </source>
</evidence>
<reference evidence="6 7" key="1">
    <citation type="submission" date="2017-03" db="EMBL/GenBank/DDBJ databases">
        <authorList>
            <person name="Afonso C.L."/>
            <person name="Miller P.J."/>
            <person name="Scott M.A."/>
            <person name="Spackman E."/>
            <person name="Goraichik I."/>
            <person name="Dimitrov K.M."/>
            <person name="Suarez D.L."/>
            <person name="Swayne D.E."/>
        </authorList>
    </citation>
    <scope>NUCLEOTIDE SEQUENCE [LARGE SCALE GENOMIC DNA]</scope>
    <source>
        <strain evidence="6 7">CECT 7639</strain>
    </source>
</reference>
<evidence type="ECO:0000256" key="3">
    <source>
        <dbReference type="ARBA" id="ARBA00023125"/>
    </source>
</evidence>
<feature type="domain" description="HTH lysR-type" evidence="5">
    <location>
        <begin position="5"/>
        <end position="62"/>
    </location>
</feature>
<dbReference type="Gene3D" id="3.40.190.10">
    <property type="entry name" value="Periplasmic binding protein-like II"/>
    <property type="match status" value="2"/>
</dbReference>
<dbReference type="GO" id="GO:0006351">
    <property type="term" value="P:DNA-templated transcription"/>
    <property type="evidence" value="ECO:0007669"/>
    <property type="project" value="TreeGrafter"/>
</dbReference>
<dbReference type="PRINTS" id="PR00039">
    <property type="entry name" value="HTHLYSR"/>
</dbReference>
<dbReference type="GO" id="GO:0043565">
    <property type="term" value="F:sequence-specific DNA binding"/>
    <property type="evidence" value="ECO:0007669"/>
    <property type="project" value="TreeGrafter"/>
</dbReference>
<sequence>MSRLPPLNALRAFDAAGRHLNFRLAAEELGVTQGAVAQQVRGLEARLGVQLFDRVARGLELTRTGRAYLAPVSRAFALLEEATEGVGVQSRTLTISVTPSFASKWLVPRLGRLTEAHPDLDVRVDARPGLANFQSDGIDIAVRQGTPPFGPGLVAEPLFASSFIAVCSPRLNDLGAPRDLQRHVLLHDSHGLWPLYLEQLGVSPGPKAITFNQTSLAIDAAVAGQGIALANAPLVADEIERGGLRQVFEVGLNADPGFYVVAPRHPRIPEPVRLMRAWLLAEAASG</sequence>
<evidence type="ECO:0000259" key="5">
    <source>
        <dbReference type="PROSITE" id="PS50931"/>
    </source>
</evidence>
<proteinExistence type="inferred from homology"/>
<dbReference type="Proteomes" id="UP000193077">
    <property type="component" value="Unassembled WGS sequence"/>
</dbReference>
<keyword evidence="7" id="KW-1185">Reference proteome</keyword>
<dbReference type="PANTHER" id="PTHR30537">
    <property type="entry name" value="HTH-TYPE TRANSCRIPTIONAL REGULATOR"/>
    <property type="match status" value="1"/>
</dbReference>
<evidence type="ECO:0000256" key="4">
    <source>
        <dbReference type="ARBA" id="ARBA00023163"/>
    </source>
</evidence>